<dbReference type="PANTHER" id="PTHR12558">
    <property type="entry name" value="CELL DIVISION CYCLE 16,23,27"/>
    <property type="match status" value="1"/>
</dbReference>
<gene>
    <name evidence="3" type="ORF">DDY73_03490</name>
</gene>
<dbReference type="GO" id="GO:0016567">
    <property type="term" value="P:protein ubiquitination"/>
    <property type="evidence" value="ECO:0007669"/>
    <property type="project" value="TreeGrafter"/>
</dbReference>
<dbReference type="GO" id="GO:0031145">
    <property type="term" value="P:anaphase-promoting complex-dependent catabolic process"/>
    <property type="evidence" value="ECO:0007669"/>
    <property type="project" value="TreeGrafter"/>
</dbReference>
<dbReference type="PANTHER" id="PTHR12558:SF13">
    <property type="entry name" value="CELL DIVISION CYCLE PROTEIN 27 HOMOLOG"/>
    <property type="match status" value="1"/>
</dbReference>
<evidence type="ECO:0000256" key="2">
    <source>
        <dbReference type="SAM" id="SignalP"/>
    </source>
</evidence>
<feature type="repeat" description="TPR" evidence="1">
    <location>
        <begin position="52"/>
        <end position="85"/>
    </location>
</feature>
<organism evidence="3 4">
    <name type="scientific">Coprobacter fastidiosus</name>
    <dbReference type="NCBI Taxonomy" id="1099853"/>
    <lineage>
        <taxon>Bacteria</taxon>
        <taxon>Pseudomonadati</taxon>
        <taxon>Bacteroidota</taxon>
        <taxon>Bacteroidia</taxon>
        <taxon>Bacteroidales</taxon>
        <taxon>Barnesiellaceae</taxon>
        <taxon>Coprobacter</taxon>
    </lineage>
</organism>
<evidence type="ECO:0000313" key="4">
    <source>
        <dbReference type="Proteomes" id="UP000262954"/>
    </source>
</evidence>
<evidence type="ECO:0000256" key="1">
    <source>
        <dbReference type="PROSITE-ProRule" id="PRU00339"/>
    </source>
</evidence>
<dbReference type="Proteomes" id="UP000262954">
    <property type="component" value="Unassembled WGS sequence"/>
</dbReference>
<name>A0A354M0K6_9BACT</name>
<dbReference type="SMART" id="SM00028">
    <property type="entry name" value="TPR"/>
    <property type="match status" value="2"/>
</dbReference>
<dbReference type="PROSITE" id="PS50005">
    <property type="entry name" value="TPR"/>
    <property type="match status" value="1"/>
</dbReference>
<proteinExistence type="predicted"/>
<accession>A0A354M0K6</accession>
<feature type="chain" id="PRO_5016999052" evidence="2">
    <location>
        <begin position="19"/>
        <end position="198"/>
    </location>
</feature>
<protein>
    <submittedName>
        <fullName evidence="3">Uncharacterized protein</fullName>
    </submittedName>
</protein>
<feature type="non-terminal residue" evidence="3">
    <location>
        <position position="198"/>
    </location>
</feature>
<feature type="signal peptide" evidence="2">
    <location>
        <begin position="1"/>
        <end position="18"/>
    </location>
</feature>
<dbReference type="Gene3D" id="1.25.40.10">
    <property type="entry name" value="Tetratricopeptide repeat domain"/>
    <property type="match status" value="2"/>
</dbReference>
<reference evidence="3 4" key="1">
    <citation type="journal article" date="2018" name="Nat. Biotechnol.">
        <title>A standardized bacterial taxonomy based on genome phylogeny substantially revises the tree of life.</title>
        <authorList>
            <person name="Parks D.H."/>
            <person name="Chuvochina M."/>
            <person name="Waite D.W."/>
            <person name="Rinke C."/>
            <person name="Skarshewski A."/>
            <person name="Chaumeil P.A."/>
            <person name="Hugenholtz P."/>
        </authorList>
    </citation>
    <scope>NUCLEOTIDE SEQUENCE [LARGE SCALE GENOMIC DNA]</scope>
    <source>
        <strain evidence="3">UBA11482</strain>
    </source>
</reference>
<dbReference type="SUPFAM" id="SSF48452">
    <property type="entry name" value="TPR-like"/>
    <property type="match status" value="1"/>
</dbReference>
<dbReference type="EMBL" id="DNWC01000050">
    <property type="protein sequence ID" value="HBJ08045.1"/>
    <property type="molecule type" value="Genomic_DNA"/>
</dbReference>
<dbReference type="GO" id="GO:0051301">
    <property type="term" value="P:cell division"/>
    <property type="evidence" value="ECO:0007669"/>
    <property type="project" value="TreeGrafter"/>
</dbReference>
<dbReference type="GO" id="GO:0005737">
    <property type="term" value="C:cytoplasm"/>
    <property type="evidence" value="ECO:0007669"/>
    <property type="project" value="TreeGrafter"/>
</dbReference>
<evidence type="ECO:0000313" key="3">
    <source>
        <dbReference type="EMBL" id="HBJ08045.1"/>
    </source>
</evidence>
<comment type="caution">
    <text evidence="3">The sequence shown here is derived from an EMBL/GenBank/DDBJ whole genome shotgun (WGS) entry which is preliminary data.</text>
</comment>
<dbReference type="InterPro" id="IPR019734">
    <property type="entry name" value="TPR_rpt"/>
</dbReference>
<keyword evidence="1" id="KW-0802">TPR repeat</keyword>
<sequence length="198" mass="22526">MLLASFLFVGGVVSSAFAESYTDGIEYFKSGQPDRAKIILDKTLNDPSTKKAEAYFYLGEIYSGMNKLDSAGMYYDMGLQADPLYPYNSIGKGKLMLKNNKKEAEALFKAVIKSDKKNPEIYLAISKAYYENVMPEYQKYLDKALDADKEYAPIYVFEGDILVKDKKYGEACGFYEMAQNFDENCLEAYVKYSNIYFP</sequence>
<keyword evidence="2" id="KW-0732">Signal</keyword>
<dbReference type="InterPro" id="IPR011990">
    <property type="entry name" value="TPR-like_helical_dom_sf"/>
</dbReference>
<dbReference type="AlphaFoldDB" id="A0A354M0K6"/>